<feature type="chain" id="PRO_5011796520" evidence="2">
    <location>
        <begin position="28"/>
        <end position="116"/>
    </location>
</feature>
<dbReference type="Pfam" id="PF07813">
    <property type="entry name" value="LTXXQ"/>
    <property type="match status" value="1"/>
</dbReference>
<gene>
    <name evidence="3" type="ORF">SAMN04487963_2313</name>
</gene>
<feature type="coiled-coil region" evidence="1">
    <location>
        <begin position="60"/>
        <end position="105"/>
    </location>
</feature>
<dbReference type="Proteomes" id="UP000198519">
    <property type="component" value="Unassembled WGS sequence"/>
</dbReference>
<dbReference type="RefSeq" id="WP_092022660.1">
    <property type="nucleotide sequence ID" value="NZ_FOUE01000003.1"/>
</dbReference>
<protein>
    <submittedName>
        <fullName evidence="3">LTXXQ motif family protein</fullName>
    </submittedName>
</protein>
<evidence type="ECO:0000313" key="4">
    <source>
        <dbReference type="Proteomes" id="UP000198519"/>
    </source>
</evidence>
<proteinExistence type="predicted"/>
<keyword evidence="1" id="KW-0175">Coiled coil</keyword>
<evidence type="ECO:0000256" key="1">
    <source>
        <dbReference type="SAM" id="Coils"/>
    </source>
</evidence>
<keyword evidence="2" id="KW-0732">Signal</keyword>
<dbReference type="GO" id="GO:0042597">
    <property type="term" value="C:periplasmic space"/>
    <property type="evidence" value="ECO:0007669"/>
    <property type="project" value="InterPro"/>
</dbReference>
<sequence length="116" mass="13868">MKQTKLTRFLAPALLCSTILAAPVAFADRDGHGPRHHMPDEAMCERLQSGEAPANREDRRERMEARWAEMADRLQLTEEQRQTWTEIHEEQKQEWQERRDEHRARLMERCEELDDK</sequence>
<evidence type="ECO:0000313" key="3">
    <source>
        <dbReference type="EMBL" id="SFM37756.1"/>
    </source>
</evidence>
<feature type="signal peptide" evidence="2">
    <location>
        <begin position="1"/>
        <end position="27"/>
    </location>
</feature>
<keyword evidence="4" id="KW-1185">Reference proteome</keyword>
<reference evidence="4" key="1">
    <citation type="submission" date="2016-10" db="EMBL/GenBank/DDBJ databases">
        <authorList>
            <person name="Varghese N."/>
            <person name="Submissions S."/>
        </authorList>
    </citation>
    <scope>NUCLEOTIDE SEQUENCE [LARGE SCALE GENOMIC DNA]</scope>
    <source>
        <strain evidence="4">CGMCC 1.7061</strain>
    </source>
</reference>
<dbReference type="EMBL" id="FOUE01000003">
    <property type="protein sequence ID" value="SFM37756.1"/>
    <property type="molecule type" value="Genomic_DNA"/>
</dbReference>
<name>A0A1I4QD89_9GAMM</name>
<accession>A0A1I4QD89</accession>
<organism evidence="3 4">
    <name type="scientific">Marinobacter zhejiangensis</name>
    <dbReference type="NCBI Taxonomy" id="488535"/>
    <lineage>
        <taxon>Bacteria</taxon>
        <taxon>Pseudomonadati</taxon>
        <taxon>Pseudomonadota</taxon>
        <taxon>Gammaproteobacteria</taxon>
        <taxon>Pseudomonadales</taxon>
        <taxon>Marinobacteraceae</taxon>
        <taxon>Marinobacter</taxon>
    </lineage>
</organism>
<dbReference type="AlphaFoldDB" id="A0A1I4QD89"/>
<dbReference type="InterPro" id="IPR012899">
    <property type="entry name" value="LTXXQ"/>
</dbReference>
<dbReference type="STRING" id="488535.SAMN04487963_2313"/>
<evidence type="ECO:0000256" key="2">
    <source>
        <dbReference type="SAM" id="SignalP"/>
    </source>
</evidence>